<comment type="caution">
    <text evidence="1">The sequence shown here is derived from an EMBL/GenBank/DDBJ whole genome shotgun (WGS) entry which is preliminary data.</text>
</comment>
<sequence>MQPELRWWTCDVFNGHFFGIHAHGAQFNVGGWDIPAGRLDAFKDNRYQGYLYGGGISYGYQWLLGPRWNLEASLGGGFARIHYDRFPCTTCGTKLDEGVYNYWGVTKAAVSLIYIIK</sequence>
<proteinExistence type="predicted"/>
<dbReference type="AlphaFoldDB" id="A0A645EIE4"/>
<dbReference type="Pfam" id="PF12099">
    <property type="entry name" value="DUF3575"/>
    <property type="match status" value="1"/>
</dbReference>
<name>A0A645EIE4_9ZZZZ</name>
<dbReference type="InterPro" id="IPR021958">
    <property type="entry name" value="DUF3575"/>
</dbReference>
<organism evidence="1">
    <name type="scientific">bioreactor metagenome</name>
    <dbReference type="NCBI Taxonomy" id="1076179"/>
    <lineage>
        <taxon>unclassified sequences</taxon>
        <taxon>metagenomes</taxon>
        <taxon>ecological metagenomes</taxon>
    </lineage>
</organism>
<reference evidence="1" key="1">
    <citation type="submission" date="2019-08" db="EMBL/GenBank/DDBJ databases">
        <authorList>
            <person name="Kucharzyk K."/>
            <person name="Murdoch R.W."/>
            <person name="Higgins S."/>
            <person name="Loffler F."/>
        </authorList>
    </citation>
    <scope>NUCLEOTIDE SEQUENCE</scope>
</reference>
<dbReference type="InterPro" id="IPR036709">
    <property type="entry name" value="Autotransporte_beta_dom_sf"/>
</dbReference>
<dbReference type="SUPFAM" id="SSF103515">
    <property type="entry name" value="Autotransporter"/>
    <property type="match status" value="1"/>
</dbReference>
<accession>A0A645EIE4</accession>
<gene>
    <name evidence="1" type="ORF">SDC9_147709</name>
</gene>
<evidence type="ECO:0000313" key="1">
    <source>
        <dbReference type="EMBL" id="MPN00514.1"/>
    </source>
</evidence>
<protein>
    <recommendedName>
        <fullName evidence="2">DUF3575 domain-containing protein</fullName>
    </recommendedName>
</protein>
<dbReference type="EMBL" id="VSSQ01046557">
    <property type="protein sequence ID" value="MPN00514.1"/>
    <property type="molecule type" value="Genomic_DNA"/>
</dbReference>
<evidence type="ECO:0008006" key="2">
    <source>
        <dbReference type="Google" id="ProtNLM"/>
    </source>
</evidence>